<accession>A0A7V8SWB5</accession>
<keyword evidence="6" id="KW-1133">Transmembrane helix</keyword>
<dbReference type="AlphaFoldDB" id="A0A7V8SWB5"/>
<keyword evidence="4" id="KW-0677">Repeat</keyword>
<evidence type="ECO:0000256" key="1">
    <source>
        <dbReference type="ARBA" id="ARBA00004651"/>
    </source>
</evidence>
<dbReference type="PANTHER" id="PTHR22777:SF32">
    <property type="entry name" value="UPF0053 INNER MEMBRANE PROTEIN YFJD"/>
    <property type="match status" value="1"/>
</dbReference>
<evidence type="ECO:0000256" key="4">
    <source>
        <dbReference type="ARBA" id="ARBA00022737"/>
    </source>
</evidence>
<keyword evidence="5" id="KW-0129">CBS domain</keyword>
<keyword evidence="9" id="KW-1185">Reference proteome</keyword>
<evidence type="ECO:0000256" key="2">
    <source>
        <dbReference type="ARBA" id="ARBA00006337"/>
    </source>
</evidence>
<dbReference type="Pfam" id="PF01595">
    <property type="entry name" value="CNNM"/>
    <property type="match status" value="1"/>
</dbReference>
<name>A0A7V8SWB5_9BACT</name>
<comment type="caution">
    <text evidence="8">The sequence shown here is derived from an EMBL/GenBank/DDBJ whole genome shotgun (WGS) entry which is preliminary data.</text>
</comment>
<evidence type="ECO:0000256" key="3">
    <source>
        <dbReference type="ARBA" id="ARBA00022475"/>
    </source>
</evidence>
<feature type="transmembrane region" description="Helical" evidence="6">
    <location>
        <begin position="67"/>
        <end position="88"/>
    </location>
</feature>
<evidence type="ECO:0000256" key="5">
    <source>
        <dbReference type="ARBA" id="ARBA00023122"/>
    </source>
</evidence>
<gene>
    <name evidence="8" type="ORF">HRJ53_09020</name>
</gene>
<reference evidence="8" key="1">
    <citation type="submission" date="2020-06" db="EMBL/GenBank/DDBJ databases">
        <title>Legume-microbial interactions unlock mineral nutrients during tropical forest succession.</title>
        <authorList>
            <person name="Epihov D.Z."/>
        </authorList>
    </citation>
    <scope>NUCLEOTIDE SEQUENCE [LARGE SCALE GENOMIC DNA]</scope>
    <source>
        <strain evidence="8">Pan2503</strain>
    </source>
</reference>
<protein>
    <submittedName>
        <fullName evidence="8">DUF21 domain-containing protein</fullName>
    </submittedName>
</protein>
<comment type="similarity">
    <text evidence="2">Belongs to the UPF0053 family.</text>
</comment>
<dbReference type="PANTHER" id="PTHR22777">
    <property type="entry name" value="HEMOLYSIN-RELATED"/>
    <property type="match status" value="1"/>
</dbReference>
<sequence>MYLRWIYALSVVLVGLTLPIFSYLTLIYRELGRMTTGRVHEHLDIFEAEIEPKLKINRRSGGRTFRILGHFWLAFLVLETTRGVVYFVPGTWESLIEFCVFVILEVVFAMHFIPDMLLYRTTGRWLLPLLPLIRSAMWLVWPVRVFLEGAESLARISEQETEKTDEQRTEEGIEALVEAAEEEGIIEPEQADLIEQVVEFSDKRVREVMTPRPDIVAISAES</sequence>
<evidence type="ECO:0000259" key="7">
    <source>
        <dbReference type="Pfam" id="PF01595"/>
    </source>
</evidence>
<feature type="transmembrane region" description="Helical" evidence="6">
    <location>
        <begin position="125"/>
        <end position="147"/>
    </location>
</feature>
<proteinExistence type="inferred from homology"/>
<feature type="domain" description="CNNM transmembrane" evidence="7">
    <location>
        <begin position="87"/>
        <end position="189"/>
    </location>
</feature>
<keyword evidence="3" id="KW-1003">Cell membrane</keyword>
<dbReference type="GO" id="GO:0005886">
    <property type="term" value="C:plasma membrane"/>
    <property type="evidence" value="ECO:0007669"/>
    <property type="project" value="UniProtKB-SubCell"/>
</dbReference>
<evidence type="ECO:0000313" key="9">
    <source>
        <dbReference type="Proteomes" id="UP000567293"/>
    </source>
</evidence>
<keyword evidence="6" id="KW-0472">Membrane</keyword>
<evidence type="ECO:0000313" key="8">
    <source>
        <dbReference type="EMBL" id="MBA0085125.1"/>
    </source>
</evidence>
<dbReference type="InterPro" id="IPR046342">
    <property type="entry name" value="CBS_dom_sf"/>
</dbReference>
<feature type="non-terminal residue" evidence="8">
    <location>
        <position position="222"/>
    </location>
</feature>
<comment type="subcellular location">
    <subcellularLocation>
        <location evidence="1">Cell membrane</location>
        <topology evidence="1">Multi-pass membrane protein</topology>
    </subcellularLocation>
</comment>
<dbReference type="EMBL" id="JACDQQ010000871">
    <property type="protein sequence ID" value="MBA0085125.1"/>
    <property type="molecule type" value="Genomic_DNA"/>
</dbReference>
<keyword evidence="6" id="KW-0812">Transmembrane</keyword>
<feature type="transmembrane region" description="Helical" evidence="6">
    <location>
        <begin position="94"/>
        <end position="113"/>
    </location>
</feature>
<dbReference type="Proteomes" id="UP000567293">
    <property type="component" value="Unassembled WGS sequence"/>
</dbReference>
<evidence type="ECO:0000256" key="6">
    <source>
        <dbReference type="SAM" id="Phobius"/>
    </source>
</evidence>
<organism evidence="8 9">
    <name type="scientific">Candidatus Acidiferrum panamense</name>
    <dbReference type="NCBI Taxonomy" id="2741543"/>
    <lineage>
        <taxon>Bacteria</taxon>
        <taxon>Pseudomonadati</taxon>
        <taxon>Acidobacteriota</taxon>
        <taxon>Terriglobia</taxon>
        <taxon>Candidatus Acidiferrales</taxon>
        <taxon>Candidatus Acidiferrum</taxon>
    </lineage>
</organism>
<dbReference type="InterPro" id="IPR002550">
    <property type="entry name" value="CNNM"/>
</dbReference>
<dbReference type="Gene3D" id="3.10.580.10">
    <property type="entry name" value="CBS-domain"/>
    <property type="match status" value="1"/>
</dbReference>
<feature type="transmembrane region" description="Helical" evidence="6">
    <location>
        <begin position="6"/>
        <end position="28"/>
    </location>
</feature>